<sequence length="467" mass="52604">MTPFLKIIGLFLLVSLRGMCFQTDNIPHYGQLSKDAPNFQLHSSPLRTTNSNYVTALENEFQRSQIGRDLDQRSRDDIEEKTAKDLMAGHLSSVDDVLSILTFDEPVKKDKSPATPYSSLLDKKIKKHNRPKNREKTQLLEAGRADEYTNFSSSLPADIAENLPVSSSCSVLTGNSHSGSGLANSNGNSKARNVQKLIPDPLMDTHKKNLDIYPTPMVSREPQSSLIQDQVLIGGEYQHFGTLQFPKTFTAEEIARPSEIMLETEKDSDLTRLGSLEQLDGETIDRALQEKVKIFRKETQSFRHPGHISHAVVDLSNVQENEAGKDVKYTKSTASKKRKRKQITQSKAGIVMDTTESLKKGQKASEEMVFDPGMLLKFPDRSIVHAISKCSKEGDVIPGALHEEISTWFQKMKESILTEFTFHGCSQQDEKIITDTIKISIKRAHKKRSYQSRMEFHEESHRKVEGN</sequence>
<feature type="region of interest" description="Disordered" evidence="1">
    <location>
        <begin position="171"/>
        <end position="191"/>
    </location>
</feature>
<feature type="compositionally biased region" description="Basic and acidic residues" evidence="1">
    <location>
        <begin position="132"/>
        <end position="141"/>
    </location>
</feature>
<evidence type="ECO:0000313" key="3">
    <source>
        <dbReference type="EMBL" id="KAG0145805.1"/>
    </source>
</evidence>
<feature type="region of interest" description="Disordered" evidence="1">
    <location>
        <begin position="110"/>
        <end position="141"/>
    </location>
</feature>
<evidence type="ECO:0000256" key="2">
    <source>
        <dbReference type="SAM" id="SignalP"/>
    </source>
</evidence>
<name>A0A9P6NLL9_9BASI</name>
<reference evidence="3" key="1">
    <citation type="submission" date="2013-11" db="EMBL/GenBank/DDBJ databases">
        <title>Genome sequence of the fusiform rust pathogen reveals effectors for host alternation and coevolution with pine.</title>
        <authorList>
            <consortium name="DOE Joint Genome Institute"/>
            <person name="Smith K."/>
            <person name="Pendleton A."/>
            <person name="Kubisiak T."/>
            <person name="Anderson C."/>
            <person name="Salamov A."/>
            <person name="Aerts A."/>
            <person name="Riley R."/>
            <person name="Clum A."/>
            <person name="Lindquist E."/>
            <person name="Ence D."/>
            <person name="Campbell M."/>
            <person name="Kronenberg Z."/>
            <person name="Feau N."/>
            <person name="Dhillon B."/>
            <person name="Hamelin R."/>
            <person name="Burleigh J."/>
            <person name="Smith J."/>
            <person name="Yandell M."/>
            <person name="Nelson C."/>
            <person name="Grigoriev I."/>
            <person name="Davis J."/>
        </authorList>
    </citation>
    <scope>NUCLEOTIDE SEQUENCE</scope>
    <source>
        <strain evidence="3">G11</strain>
    </source>
</reference>
<keyword evidence="2" id="KW-0732">Signal</keyword>
<protein>
    <submittedName>
        <fullName evidence="3">Uncharacterized protein</fullName>
    </submittedName>
</protein>
<accession>A0A9P6NLL9</accession>
<dbReference type="Proteomes" id="UP000886653">
    <property type="component" value="Unassembled WGS sequence"/>
</dbReference>
<evidence type="ECO:0000256" key="1">
    <source>
        <dbReference type="SAM" id="MobiDB-lite"/>
    </source>
</evidence>
<dbReference type="AlphaFoldDB" id="A0A9P6NLL9"/>
<feature type="signal peptide" evidence="2">
    <location>
        <begin position="1"/>
        <end position="20"/>
    </location>
</feature>
<evidence type="ECO:0000313" key="4">
    <source>
        <dbReference type="Proteomes" id="UP000886653"/>
    </source>
</evidence>
<keyword evidence="4" id="KW-1185">Reference proteome</keyword>
<feature type="compositionally biased region" description="Low complexity" evidence="1">
    <location>
        <begin position="174"/>
        <end position="189"/>
    </location>
</feature>
<feature type="chain" id="PRO_5040172575" evidence="2">
    <location>
        <begin position="21"/>
        <end position="467"/>
    </location>
</feature>
<gene>
    <name evidence="3" type="ORF">CROQUDRAFT_93394</name>
</gene>
<comment type="caution">
    <text evidence="3">The sequence shown here is derived from an EMBL/GenBank/DDBJ whole genome shotgun (WGS) entry which is preliminary data.</text>
</comment>
<organism evidence="3 4">
    <name type="scientific">Cronartium quercuum f. sp. fusiforme G11</name>
    <dbReference type="NCBI Taxonomy" id="708437"/>
    <lineage>
        <taxon>Eukaryota</taxon>
        <taxon>Fungi</taxon>
        <taxon>Dikarya</taxon>
        <taxon>Basidiomycota</taxon>
        <taxon>Pucciniomycotina</taxon>
        <taxon>Pucciniomycetes</taxon>
        <taxon>Pucciniales</taxon>
        <taxon>Coleosporiaceae</taxon>
        <taxon>Cronartium</taxon>
    </lineage>
</organism>
<proteinExistence type="predicted"/>
<dbReference type="EMBL" id="MU167270">
    <property type="protein sequence ID" value="KAG0145805.1"/>
    <property type="molecule type" value="Genomic_DNA"/>
</dbReference>